<feature type="chain" id="PRO_5021743037" description="Lipoprotein" evidence="1">
    <location>
        <begin position="28"/>
        <end position="125"/>
    </location>
</feature>
<organism evidence="2 3">
    <name type="scientific">Acidovorax temperans</name>
    <dbReference type="NCBI Taxonomy" id="80878"/>
    <lineage>
        <taxon>Bacteria</taxon>
        <taxon>Pseudomonadati</taxon>
        <taxon>Pseudomonadota</taxon>
        <taxon>Betaproteobacteria</taxon>
        <taxon>Burkholderiales</taxon>
        <taxon>Comamonadaceae</taxon>
        <taxon>Acidovorax</taxon>
    </lineage>
</organism>
<dbReference type="RefSeq" id="WP_056642914.1">
    <property type="nucleotide sequence ID" value="NZ_VFPV01000002.1"/>
</dbReference>
<dbReference type="Proteomes" id="UP000316993">
    <property type="component" value="Unassembled WGS sequence"/>
</dbReference>
<dbReference type="PROSITE" id="PS51257">
    <property type="entry name" value="PROKAR_LIPOPROTEIN"/>
    <property type="match status" value="1"/>
</dbReference>
<gene>
    <name evidence="2" type="ORF">BDD18_2089</name>
</gene>
<feature type="signal peptide" evidence="1">
    <location>
        <begin position="1"/>
        <end position="27"/>
    </location>
</feature>
<name>A0A543L7W8_9BURK</name>
<comment type="caution">
    <text evidence="2">The sequence shown here is derived from an EMBL/GenBank/DDBJ whole genome shotgun (WGS) entry which is preliminary data.</text>
</comment>
<accession>A0A543L7W8</accession>
<sequence>MMKKTMLSLVAALAFLMISGCSTPVYENRFAWNEGWRVGKVTKVIPADEFFKMGGSRCRQMDLGPTDQVAVIRWRQVTRTRGHFAKVDPGSGMSVGDEVYFNAWDCEQPKMVRKIPHEPQTERTP</sequence>
<evidence type="ECO:0000256" key="1">
    <source>
        <dbReference type="SAM" id="SignalP"/>
    </source>
</evidence>
<evidence type="ECO:0008006" key="4">
    <source>
        <dbReference type="Google" id="ProtNLM"/>
    </source>
</evidence>
<proteinExistence type="predicted"/>
<protein>
    <recommendedName>
        <fullName evidence="4">Lipoprotein</fullName>
    </recommendedName>
</protein>
<dbReference type="AlphaFoldDB" id="A0A543L7W8"/>
<dbReference type="EMBL" id="VFPV01000002">
    <property type="protein sequence ID" value="TQN03411.1"/>
    <property type="molecule type" value="Genomic_DNA"/>
</dbReference>
<keyword evidence="1" id="KW-0732">Signal</keyword>
<reference evidence="2 3" key="1">
    <citation type="submission" date="2019-06" db="EMBL/GenBank/DDBJ databases">
        <title>Genomic Encyclopedia of Archaeal and Bacterial Type Strains, Phase II (KMG-II): from individual species to whole genera.</title>
        <authorList>
            <person name="Goeker M."/>
        </authorList>
    </citation>
    <scope>NUCLEOTIDE SEQUENCE [LARGE SCALE GENOMIC DNA]</scope>
    <source>
        <strain evidence="2 3">DSM 7270</strain>
    </source>
</reference>
<evidence type="ECO:0000313" key="2">
    <source>
        <dbReference type="EMBL" id="TQN03411.1"/>
    </source>
</evidence>
<evidence type="ECO:0000313" key="3">
    <source>
        <dbReference type="Proteomes" id="UP000316993"/>
    </source>
</evidence>